<dbReference type="Proteomes" id="UP000789901">
    <property type="component" value="Unassembled WGS sequence"/>
</dbReference>
<sequence length="206" mass="24918">MRKAHKKDLVQIANEIKKKNDLVQTAIQYKNEKEIMEETMNTMNAHLNTANNEKILNYKTEFDYKTQISAQKEELDKLKDYEGLEKGLESLIEKNDRILTEWFEYKKKKNTIENNRIMIEAFFKNKQQNELENFIHDSKKEIEKLEENVTSIRLKLKNTIEKTEIKRYNKKSIYNSQILELDKQIDYLYDDNYTKLKSIEMVYKKR</sequence>
<evidence type="ECO:0000256" key="1">
    <source>
        <dbReference type="SAM" id="Coils"/>
    </source>
</evidence>
<feature type="coiled-coil region" evidence="1">
    <location>
        <begin position="19"/>
        <end position="53"/>
    </location>
</feature>
<name>A0ABN7W2K9_GIGMA</name>
<gene>
    <name evidence="2" type="ORF">GMARGA_LOCUS25560</name>
</gene>
<evidence type="ECO:0000313" key="3">
    <source>
        <dbReference type="Proteomes" id="UP000789901"/>
    </source>
</evidence>
<reference evidence="2 3" key="1">
    <citation type="submission" date="2021-06" db="EMBL/GenBank/DDBJ databases">
        <authorList>
            <person name="Kallberg Y."/>
            <person name="Tangrot J."/>
            <person name="Rosling A."/>
        </authorList>
    </citation>
    <scope>NUCLEOTIDE SEQUENCE [LARGE SCALE GENOMIC DNA]</scope>
    <source>
        <strain evidence="2 3">120-4 pot B 10/14</strain>
    </source>
</reference>
<keyword evidence="1" id="KW-0175">Coiled coil</keyword>
<dbReference type="EMBL" id="CAJVQB010028448">
    <property type="protein sequence ID" value="CAG8812406.1"/>
    <property type="molecule type" value="Genomic_DNA"/>
</dbReference>
<accession>A0ABN7W2K9</accession>
<evidence type="ECO:0000313" key="2">
    <source>
        <dbReference type="EMBL" id="CAG8812406.1"/>
    </source>
</evidence>
<protein>
    <submittedName>
        <fullName evidence="2">38963_t:CDS:1</fullName>
    </submittedName>
</protein>
<keyword evidence="3" id="KW-1185">Reference proteome</keyword>
<feature type="coiled-coil region" evidence="1">
    <location>
        <begin position="128"/>
        <end position="162"/>
    </location>
</feature>
<organism evidence="2 3">
    <name type="scientific">Gigaspora margarita</name>
    <dbReference type="NCBI Taxonomy" id="4874"/>
    <lineage>
        <taxon>Eukaryota</taxon>
        <taxon>Fungi</taxon>
        <taxon>Fungi incertae sedis</taxon>
        <taxon>Mucoromycota</taxon>
        <taxon>Glomeromycotina</taxon>
        <taxon>Glomeromycetes</taxon>
        <taxon>Diversisporales</taxon>
        <taxon>Gigasporaceae</taxon>
        <taxon>Gigaspora</taxon>
    </lineage>
</organism>
<comment type="caution">
    <text evidence="2">The sequence shown here is derived from an EMBL/GenBank/DDBJ whole genome shotgun (WGS) entry which is preliminary data.</text>
</comment>
<proteinExistence type="predicted"/>